<feature type="compositionally biased region" description="Polar residues" evidence="1">
    <location>
        <begin position="232"/>
        <end position="246"/>
    </location>
</feature>
<keyword evidence="3" id="KW-1185">Reference proteome</keyword>
<sequence>MTIIFVKDPFSEEVFNMSEQGKSPESLAKTKDGSTFAAKARAAELNANRAQKAVAKHAHIKNDDDEDLNNDLPPLTPVQGGSSTITRYSLTEQPGVTANKKLKSPSPQHHPLPSLRISSVPRHTLSFEHFRQAASYPVAHQAATIQDPETDDSSVASTETIIPWQPHDHAKSSVQRLQPSSVPHKNLSTEYPNQSNSCPVTRPLASISGSKGEDSRVSSETTAIHSPPPDPTQSSVKGLNQESSPAVSLKKQSPEKAPIDNLRHQQNYKSLQQAQVFTPPNPGRNLAKASLTRRIPPIPLSHTHGTSRSERIRNRSSKSDTAPIPYPDQPQASPTFNKYRDYRLQESNYDQDDFLRTSADQNHAAMRPSSNTQSYGRGIPESLQNPRLNGLYQRALTNLPNARSVDPLRRPRDAKPYTNPYMPRTVAYDPQARVPPAVTASSVASKSTLKPEAPVYTPKSAGDKGPGSTRPNTKAHVMAEGVGNEAMASFIKVRKPETAEDAVPWFHSKPMQKEVNAVLRQSEDHTRAMTAPLATNSFPDDGNTRRSLDPALPKPIGYGRPSPTRAPPTTTPTPHPLTKQFDSKAVGEMMASTIANLKQHEDPIPGDYSIRYRSAHACEVDQGPDGNKSLFDPAWGTPPPRVSRDPRRIGQGGSGGVSGTFGRH</sequence>
<name>A0AA39QYB5_9LECA</name>
<gene>
    <name evidence="2" type="ORF">JMJ35_007342</name>
</gene>
<feature type="region of interest" description="Disordered" evidence="1">
    <location>
        <begin position="439"/>
        <end position="472"/>
    </location>
</feature>
<feature type="region of interest" description="Disordered" evidence="1">
    <location>
        <begin position="619"/>
        <end position="664"/>
    </location>
</feature>
<evidence type="ECO:0000256" key="1">
    <source>
        <dbReference type="SAM" id="MobiDB-lite"/>
    </source>
</evidence>
<feature type="region of interest" description="Disordered" evidence="1">
    <location>
        <begin position="97"/>
        <end position="116"/>
    </location>
</feature>
<dbReference type="Proteomes" id="UP001166286">
    <property type="component" value="Unassembled WGS sequence"/>
</dbReference>
<feature type="compositionally biased region" description="Basic and acidic residues" evidence="1">
    <location>
        <begin position="406"/>
        <end position="415"/>
    </location>
</feature>
<organism evidence="2 3">
    <name type="scientific">Cladonia borealis</name>
    <dbReference type="NCBI Taxonomy" id="184061"/>
    <lineage>
        <taxon>Eukaryota</taxon>
        <taxon>Fungi</taxon>
        <taxon>Dikarya</taxon>
        <taxon>Ascomycota</taxon>
        <taxon>Pezizomycotina</taxon>
        <taxon>Lecanoromycetes</taxon>
        <taxon>OSLEUM clade</taxon>
        <taxon>Lecanoromycetidae</taxon>
        <taxon>Lecanorales</taxon>
        <taxon>Lecanorineae</taxon>
        <taxon>Cladoniaceae</taxon>
        <taxon>Cladonia</taxon>
    </lineage>
</organism>
<feature type="compositionally biased region" description="Polar residues" evidence="1">
    <location>
        <begin position="172"/>
        <end position="199"/>
    </location>
</feature>
<feature type="compositionally biased region" description="Low complexity" evidence="1">
    <location>
        <begin position="439"/>
        <end position="448"/>
    </location>
</feature>
<dbReference type="EMBL" id="JAFEKC020000017">
    <property type="protein sequence ID" value="KAK0509948.1"/>
    <property type="molecule type" value="Genomic_DNA"/>
</dbReference>
<comment type="caution">
    <text evidence="2">The sequence shown here is derived from an EMBL/GenBank/DDBJ whole genome shotgun (WGS) entry which is preliminary data.</text>
</comment>
<evidence type="ECO:0000313" key="3">
    <source>
        <dbReference type="Proteomes" id="UP001166286"/>
    </source>
</evidence>
<proteinExistence type="predicted"/>
<feature type="compositionally biased region" description="Gly residues" evidence="1">
    <location>
        <begin position="650"/>
        <end position="664"/>
    </location>
</feature>
<feature type="region of interest" description="Disordered" evidence="1">
    <location>
        <begin position="165"/>
        <end position="256"/>
    </location>
</feature>
<evidence type="ECO:0000313" key="2">
    <source>
        <dbReference type="EMBL" id="KAK0509948.1"/>
    </source>
</evidence>
<feature type="compositionally biased region" description="Low complexity" evidence="1">
    <location>
        <begin position="104"/>
        <end position="115"/>
    </location>
</feature>
<reference evidence="2" key="1">
    <citation type="submission" date="2023-03" db="EMBL/GenBank/DDBJ databases">
        <title>Complete genome of Cladonia borealis.</title>
        <authorList>
            <person name="Park H."/>
        </authorList>
    </citation>
    <scope>NUCLEOTIDE SEQUENCE</scope>
    <source>
        <strain evidence="2">ANT050790</strain>
    </source>
</reference>
<accession>A0AA39QYB5</accession>
<feature type="region of interest" description="Disordered" evidence="1">
    <location>
        <begin position="55"/>
        <end position="83"/>
    </location>
</feature>
<feature type="region of interest" description="Disordered" evidence="1">
    <location>
        <begin position="361"/>
        <end position="385"/>
    </location>
</feature>
<feature type="region of interest" description="Disordered" evidence="1">
    <location>
        <begin position="527"/>
        <end position="577"/>
    </location>
</feature>
<dbReference type="AlphaFoldDB" id="A0AA39QYB5"/>
<protein>
    <submittedName>
        <fullName evidence="2">Uncharacterized protein</fullName>
    </submittedName>
</protein>
<feature type="compositionally biased region" description="Pro residues" evidence="1">
    <location>
        <begin position="564"/>
        <end position="575"/>
    </location>
</feature>
<feature type="region of interest" description="Disordered" evidence="1">
    <location>
        <begin position="294"/>
        <end position="336"/>
    </location>
</feature>
<feature type="region of interest" description="Disordered" evidence="1">
    <location>
        <begin position="403"/>
        <end position="424"/>
    </location>
</feature>